<evidence type="ECO:0000256" key="1">
    <source>
        <dbReference type="SAM" id="SignalP"/>
    </source>
</evidence>
<dbReference type="RefSeq" id="WP_068731077.1">
    <property type="nucleotide sequence ID" value="NZ_CP050292.1"/>
</dbReference>
<evidence type="ECO:0000313" key="2">
    <source>
        <dbReference type="EMBL" id="KZD24379.1"/>
    </source>
</evidence>
<organism evidence="2 4">
    <name type="scientific">Tardiphaga robiniae</name>
    <dbReference type="NCBI Taxonomy" id="943830"/>
    <lineage>
        <taxon>Bacteria</taxon>
        <taxon>Pseudomonadati</taxon>
        <taxon>Pseudomonadota</taxon>
        <taxon>Alphaproteobacteria</taxon>
        <taxon>Hyphomicrobiales</taxon>
        <taxon>Nitrobacteraceae</taxon>
        <taxon>Tardiphaga</taxon>
    </lineage>
</organism>
<name>A0A164A7T6_9BRAD</name>
<dbReference type="EMBL" id="CP050292">
    <property type="protein sequence ID" value="QND71556.1"/>
    <property type="molecule type" value="Genomic_DNA"/>
</dbReference>
<reference evidence="2 4" key="1">
    <citation type="submission" date="2016-03" db="EMBL/GenBank/DDBJ databases">
        <title>Microsymbionts genomes from the relict species Vavilovia formosa (Stev.) Fed.</title>
        <authorList>
            <person name="Kopat V."/>
            <person name="Chirak E."/>
            <person name="Kimeklis A."/>
            <person name="Andronov E."/>
        </authorList>
    </citation>
    <scope>NUCLEOTIDE SEQUENCE [LARGE SCALE GENOMIC DNA]</scope>
    <source>
        <strain evidence="2 4">Vaf07</strain>
    </source>
</reference>
<keyword evidence="4" id="KW-1185">Reference proteome</keyword>
<evidence type="ECO:0000313" key="4">
    <source>
        <dbReference type="Proteomes" id="UP000076574"/>
    </source>
</evidence>
<dbReference type="Proteomes" id="UP000076574">
    <property type="component" value="Unassembled WGS sequence"/>
</dbReference>
<dbReference type="STRING" id="943830.A4A58_23190"/>
<dbReference type="EMBL" id="LVYV01000004">
    <property type="protein sequence ID" value="KZD24379.1"/>
    <property type="molecule type" value="Genomic_DNA"/>
</dbReference>
<proteinExistence type="predicted"/>
<sequence>MFRKIALTLVAAASLGAAALAPTSASAWGGHGGWHGGGWHGGGWHRGWGGPRFVGGPVYGYGGGGCLVRRVVPTPWGPRWRLVNRCY</sequence>
<evidence type="ECO:0000313" key="3">
    <source>
        <dbReference type="EMBL" id="QND71556.1"/>
    </source>
</evidence>
<reference evidence="5" key="2">
    <citation type="journal article" date="2020" name="Mol. Plant Microbe">
        <title>Rhizobial microsymbionts of the narrowly endemic Oxytropis species growing in Kamchatka are characterized by significant genetic diversity and possess a set of genes that are associated with T3SS and T6SS secretion systems and can affect the development of symbiosis.</title>
        <authorList>
            <person name="Safronova V."/>
            <person name="Guro P."/>
            <person name="Sazanova A."/>
            <person name="Kuznetsova I."/>
            <person name="Belimov A."/>
            <person name="Yakubov V."/>
            <person name="Chirak E."/>
            <person name="Afonin A."/>
            <person name="Gogolev Y."/>
            <person name="Andronov E."/>
            <person name="Tikhonovich I."/>
        </authorList>
    </citation>
    <scope>NUCLEOTIDE SEQUENCE [LARGE SCALE GENOMIC DNA]</scope>
    <source>
        <strain evidence="5">581</strain>
    </source>
</reference>
<feature type="chain" id="PRO_5036007240" evidence="1">
    <location>
        <begin position="28"/>
        <end position="87"/>
    </location>
</feature>
<dbReference type="AlphaFoldDB" id="A0A164A7T6"/>
<protein>
    <submittedName>
        <fullName evidence="2">Sulfur globule protein</fullName>
    </submittedName>
</protein>
<keyword evidence="1" id="KW-0732">Signal</keyword>
<dbReference type="KEGG" id="trb:HB776_10185"/>
<gene>
    <name evidence="2" type="ORF">A4A58_23190</name>
    <name evidence="3" type="ORF">HB776_10185</name>
</gene>
<dbReference type="Proteomes" id="UP000515291">
    <property type="component" value="Chromosome"/>
</dbReference>
<feature type="signal peptide" evidence="1">
    <location>
        <begin position="1"/>
        <end position="27"/>
    </location>
</feature>
<reference evidence="3" key="3">
    <citation type="journal article" date="2020" name="Mol. Plant Microbe Interact.">
        <title>Complete genome sequences of four natural Pseudomonas isolates that catabolize a wide range of aromatic compounds relevant to lignin valorization.</title>
        <authorList>
            <person name="Hatmaker E.A."/>
            <person name="Presle G."/>
            <person name="Cannon O."/>
            <person name="Guss A.M."/>
            <person name="Elkins J.G."/>
        </authorList>
    </citation>
    <scope>NUCLEOTIDE SEQUENCE</scope>
    <source>
        <strain evidence="3">581</strain>
    </source>
</reference>
<evidence type="ECO:0000313" key="5">
    <source>
        <dbReference type="Proteomes" id="UP000515291"/>
    </source>
</evidence>
<accession>A0A164A7T6</accession>